<dbReference type="EMBL" id="NCWU01000004">
    <property type="protein sequence ID" value="PAK86021.1"/>
    <property type="molecule type" value="Genomic_DNA"/>
</dbReference>
<gene>
    <name evidence="3" type="ORF">B8W87_05580</name>
</gene>
<reference evidence="3 4" key="1">
    <citation type="submission" date="2017-04" db="EMBL/GenBank/DDBJ databases">
        <title>Kefir bacterial isolates.</title>
        <authorList>
            <person name="Kim Y."/>
            <person name="Blasche S."/>
            <person name="Patil K.R."/>
        </authorList>
    </citation>
    <scope>NUCLEOTIDE SEQUENCE [LARGE SCALE GENOMIC DNA]</scope>
    <source>
        <strain evidence="3 4">OG2-1</strain>
    </source>
</reference>
<protein>
    <submittedName>
        <fullName evidence="3">Protein RtoA (Ratio-A)</fullName>
    </submittedName>
</protein>
<accession>A0AAE5NI06</accession>
<feature type="region of interest" description="Disordered" evidence="1">
    <location>
        <begin position="28"/>
        <end position="148"/>
    </location>
</feature>
<comment type="caution">
    <text evidence="3">The sequence shown here is derived from an EMBL/GenBank/DDBJ whole genome shotgun (WGS) entry which is preliminary data.</text>
</comment>
<feature type="compositionally biased region" description="Gly residues" evidence="1">
    <location>
        <begin position="54"/>
        <end position="65"/>
    </location>
</feature>
<feature type="compositionally biased region" description="Low complexity" evidence="1">
    <location>
        <begin position="66"/>
        <end position="81"/>
    </location>
</feature>
<sequence length="258" mass="25253">MRIMTTTKVPVYVSLAVAGIMALSACGSNSSNDASNSSPSSSSSTTASKAASAGGSGTVNSGGGTSANSGSSANGGAVNSGAEGGTGADQNSGTGAQSGSVTGADANGGAQANQGAEAQGGAQQQQADPGGANAANDEHNVTKNPNALTPGEYVIHREASWDYVDTTGSRYHVDGDGGWTSVGEDGTSTVAADGSWTKNYADGHTVARVEADGTYRVTYDGQLSPEMPSNAVPVSPGKLPDPKAVPAVNPVQPTKPGM</sequence>
<evidence type="ECO:0000313" key="4">
    <source>
        <dbReference type="Proteomes" id="UP000216195"/>
    </source>
</evidence>
<evidence type="ECO:0000256" key="2">
    <source>
        <dbReference type="SAM" id="SignalP"/>
    </source>
</evidence>
<feature type="compositionally biased region" description="Low complexity" evidence="1">
    <location>
        <begin position="103"/>
        <end position="135"/>
    </location>
</feature>
<evidence type="ECO:0000313" key="3">
    <source>
        <dbReference type="EMBL" id="PAK86021.1"/>
    </source>
</evidence>
<feature type="signal peptide" evidence="2">
    <location>
        <begin position="1"/>
        <end position="27"/>
    </location>
</feature>
<keyword evidence="2" id="KW-0732">Signal</keyword>
<feature type="compositionally biased region" description="Polar residues" evidence="1">
    <location>
        <begin position="88"/>
        <end position="101"/>
    </location>
</feature>
<organism evidence="3 4">
    <name type="scientific">Rothia dentocariosa</name>
    <dbReference type="NCBI Taxonomy" id="2047"/>
    <lineage>
        <taxon>Bacteria</taxon>
        <taxon>Bacillati</taxon>
        <taxon>Actinomycetota</taxon>
        <taxon>Actinomycetes</taxon>
        <taxon>Micrococcales</taxon>
        <taxon>Micrococcaceae</taxon>
        <taxon>Rothia</taxon>
    </lineage>
</organism>
<dbReference type="Proteomes" id="UP000216195">
    <property type="component" value="Unassembled WGS sequence"/>
</dbReference>
<dbReference type="PROSITE" id="PS51257">
    <property type="entry name" value="PROKAR_LIPOPROTEIN"/>
    <property type="match status" value="1"/>
</dbReference>
<feature type="chain" id="PRO_5042044911" evidence="2">
    <location>
        <begin position="28"/>
        <end position="258"/>
    </location>
</feature>
<feature type="region of interest" description="Disordered" evidence="1">
    <location>
        <begin position="223"/>
        <end position="258"/>
    </location>
</feature>
<name>A0AAE5NI06_9MICC</name>
<feature type="compositionally biased region" description="Low complexity" evidence="1">
    <location>
        <begin position="28"/>
        <end position="53"/>
    </location>
</feature>
<proteinExistence type="predicted"/>
<dbReference type="AlphaFoldDB" id="A0AAE5NI06"/>
<evidence type="ECO:0000256" key="1">
    <source>
        <dbReference type="SAM" id="MobiDB-lite"/>
    </source>
</evidence>